<reference evidence="1 2" key="1">
    <citation type="submission" date="2017-09" db="EMBL/GenBank/DDBJ databases">
        <title>Large-scale bioinformatics analysis of Bacillus genomes uncovers conserved roles of natural products in bacterial physiology.</title>
        <authorList>
            <consortium name="Agbiome Team Llc"/>
            <person name="Bleich R.M."/>
            <person name="Grubbs K.J."/>
            <person name="Santa Maria K.C."/>
            <person name="Allen S.E."/>
            <person name="Farag S."/>
            <person name="Shank E.A."/>
            <person name="Bowers A."/>
        </authorList>
    </citation>
    <scope>NUCLEOTIDE SEQUENCE [LARGE SCALE GENOMIC DNA]</scope>
    <source>
        <strain evidence="1 2">AFS010764</strain>
    </source>
</reference>
<name>A0A2B5XKT3_9BACI</name>
<dbReference type="AlphaFoldDB" id="A0A2B5XKT3"/>
<gene>
    <name evidence="1" type="ORF">CN611_05560</name>
</gene>
<accession>A0A2B5XKT3</accession>
<proteinExistence type="predicted"/>
<protein>
    <submittedName>
        <fullName evidence="1">Phosphoglycolate phosphatase</fullName>
    </submittedName>
</protein>
<organism evidence="1 2">
    <name type="scientific">Bacillus wiedmannii</name>
    <dbReference type="NCBI Taxonomy" id="1890302"/>
    <lineage>
        <taxon>Bacteria</taxon>
        <taxon>Bacillati</taxon>
        <taxon>Bacillota</taxon>
        <taxon>Bacilli</taxon>
        <taxon>Bacillales</taxon>
        <taxon>Bacillaceae</taxon>
        <taxon>Bacillus</taxon>
        <taxon>Bacillus cereus group</taxon>
    </lineage>
</organism>
<sequence length="117" mass="13779">MERKLLRYGIMSIAFLTIPMIFILLVSSQSIPKEYGKEWPEVKRTAELVTIVYFKKEKNLEIVIDKISPSEEYRTHEIFLYGHVTDNELQKVYAVVNFSKYYSVEVISEYELKSKSS</sequence>
<dbReference type="Proteomes" id="UP000220621">
    <property type="component" value="Unassembled WGS sequence"/>
</dbReference>
<dbReference type="EMBL" id="NUDL01000013">
    <property type="protein sequence ID" value="PEM58203.1"/>
    <property type="molecule type" value="Genomic_DNA"/>
</dbReference>
<dbReference type="RefSeq" id="WP_098101850.1">
    <property type="nucleotide sequence ID" value="NZ_NUDL01000013.1"/>
</dbReference>
<evidence type="ECO:0000313" key="2">
    <source>
        <dbReference type="Proteomes" id="UP000220621"/>
    </source>
</evidence>
<comment type="caution">
    <text evidence="1">The sequence shown here is derived from an EMBL/GenBank/DDBJ whole genome shotgun (WGS) entry which is preliminary data.</text>
</comment>
<evidence type="ECO:0000313" key="1">
    <source>
        <dbReference type="EMBL" id="PEM58203.1"/>
    </source>
</evidence>